<feature type="transmembrane region" description="Helical" evidence="5">
    <location>
        <begin position="148"/>
        <end position="170"/>
    </location>
</feature>
<dbReference type="AlphaFoldDB" id="A0AAN6TDT0"/>
<evidence type="ECO:0000256" key="4">
    <source>
        <dbReference type="ARBA" id="ARBA00023136"/>
    </source>
</evidence>
<feature type="transmembrane region" description="Helical" evidence="5">
    <location>
        <begin position="342"/>
        <end position="362"/>
    </location>
</feature>
<reference evidence="7" key="1">
    <citation type="journal article" date="2023" name="Mol. Phylogenet. Evol.">
        <title>Genome-scale phylogeny and comparative genomics of the fungal order Sordariales.</title>
        <authorList>
            <person name="Hensen N."/>
            <person name="Bonometti L."/>
            <person name="Westerberg I."/>
            <person name="Brannstrom I.O."/>
            <person name="Guillou S."/>
            <person name="Cros-Aarteil S."/>
            <person name="Calhoun S."/>
            <person name="Haridas S."/>
            <person name="Kuo A."/>
            <person name="Mondo S."/>
            <person name="Pangilinan J."/>
            <person name="Riley R."/>
            <person name="LaButti K."/>
            <person name="Andreopoulos B."/>
            <person name="Lipzen A."/>
            <person name="Chen C."/>
            <person name="Yan M."/>
            <person name="Daum C."/>
            <person name="Ng V."/>
            <person name="Clum A."/>
            <person name="Steindorff A."/>
            <person name="Ohm R.A."/>
            <person name="Martin F."/>
            <person name="Silar P."/>
            <person name="Natvig D.O."/>
            <person name="Lalanne C."/>
            <person name="Gautier V."/>
            <person name="Ament-Velasquez S.L."/>
            <person name="Kruys A."/>
            <person name="Hutchinson M.I."/>
            <person name="Powell A.J."/>
            <person name="Barry K."/>
            <person name="Miller A.N."/>
            <person name="Grigoriev I.V."/>
            <person name="Debuchy R."/>
            <person name="Gladieux P."/>
            <person name="Hiltunen Thoren M."/>
            <person name="Johannesson H."/>
        </authorList>
    </citation>
    <scope>NUCLEOTIDE SEQUENCE</scope>
    <source>
        <strain evidence="7">CBS 508.74</strain>
    </source>
</reference>
<protein>
    <submittedName>
        <fullName evidence="7">Major facilitator superfamily MFS-1</fullName>
    </submittedName>
</protein>
<comment type="caution">
    <text evidence="7">The sequence shown here is derived from an EMBL/GenBank/DDBJ whole genome shotgun (WGS) entry which is preliminary data.</text>
</comment>
<evidence type="ECO:0000256" key="2">
    <source>
        <dbReference type="ARBA" id="ARBA00022692"/>
    </source>
</evidence>
<feature type="transmembrane region" description="Helical" evidence="5">
    <location>
        <begin position="317"/>
        <end position="335"/>
    </location>
</feature>
<feature type="transmembrane region" description="Helical" evidence="5">
    <location>
        <begin position="32"/>
        <end position="50"/>
    </location>
</feature>
<keyword evidence="4 5" id="KW-0472">Membrane</keyword>
<dbReference type="PANTHER" id="PTHR23501">
    <property type="entry name" value="MAJOR FACILITATOR SUPERFAMILY"/>
    <property type="match status" value="1"/>
</dbReference>
<dbReference type="PROSITE" id="PS50850">
    <property type="entry name" value="MFS"/>
    <property type="match status" value="1"/>
</dbReference>
<feature type="transmembrane region" description="Helical" evidence="5">
    <location>
        <begin position="95"/>
        <end position="112"/>
    </location>
</feature>
<dbReference type="SUPFAM" id="SSF103473">
    <property type="entry name" value="MFS general substrate transporter"/>
    <property type="match status" value="2"/>
</dbReference>
<keyword evidence="8" id="KW-1185">Reference proteome</keyword>
<feature type="transmembrane region" description="Helical" evidence="5">
    <location>
        <begin position="62"/>
        <end position="83"/>
    </location>
</feature>
<dbReference type="InterPro" id="IPR020846">
    <property type="entry name" value="MFS_dom"/>
</dbReference>
<feature type="non-terminal residue" evidence="7">
    <location>
        <position position="1"/>
    </location>
</feature>
<organism evidence="7 8">
    <name type="scientific">Canariomyces notabilis</name>
    <dbReference type="NCBI Taxonomy" id="2074819"/>
    <lineage>
        <taxon>Eukaryota</taxon>
        <taxon>Fungi</taxon>
        <taxon>Dikarya</taxon>
        <taxon>Ascomycota</taxon>
        <taxon>Pezizomycotina</taxon>
        <taxon>Sordariomycetes</taxon>
        <taxon>Sordariomycetidae</taxon>
        <taxon>Sordariales</taxon>
        <taxon>Chaetomiaceae</taxon>
        <taxon>Canariomyces</taxon>
    </lineage>
</organism>
<keyword evidence="3 5" id="KW-1133">Transmembrane helix</keyword>
<feature type="transmembrane region" description="Helical" evidence="5">
    <location>
        <begin position="199"/>
        <end position="218"/>
    </location>
</feature>
<feature type="transmembrane region" description="Helical" evidence="5">
    <location>
        <begin position="124"/>
        <end position="142"/>
    </location>
</feature>
<dbReference type="InterPro" id="IPR036259">
    <property type="entry name" value="MFS_trans_sf"/>
</dbReference>
<evidence type="ECO:0000256" key="3">
    <source>
        <dbReference type="ARBA" id="ARBA00022989"/>
    </source>
</evidence>
<dbReference type="InterPro" id="IPR005829">
    <property type="entry name" value="Sugar_transporter_CS"/>
</dbReference>
<dbReference type="RefSeq" id="XP_064669825.1">
    <property type="nucleotide sequence ID" value="XM_064811658.1"/>
</dbReference>
<sequence>LCMCLFLTNVEIPIVTTALVSITDEFGGFDKASWVISAYLLGYVGVLIILSKLSDIFGRKSVLLAVILVFTIFSGACGAAQSIEQLIVFRGFQGIGGAGNYAISSVIFLELVPSHKYAKYTSSISVVYSLSLLCGPLLGGAISEYSSWRWIFLINVPAALPTALLLVFTLPSGFPRHHLPPHARATRHYGFSRDALRRLDGPGTVLLLLGTMALVAALEEAGVHFPWRSAPVIVLLVVAGLAWAAFLFWERRVTLRQGKGSKVEPVFPWRFVQNRVWIGMVLNALFLGAPWFCAMFQLPQRLQIVNGMSPVDAAVRVIPFSLAAPLGSVVAPTIAKVGRVPPLYLVLAAAVVQVVGFALLSTLPDGAPVLAAQYGYEIIAGFGCGVNITLLVLMTPFCVQERDKAVAMGAVAQFRVMGGAIGLAIVTTAFNGLVRGRLGDQLAPGQLEQLLQFPGNIASLPPSVQEAIRVAFADGYALQAKILCGLAAGQIPASFLMWQTKQILV</sequence>
<dbReference type="Gene3D" id="1.20.1250.20">
    <property type="entry name" value="MFS general substrate transporter like domains"/>
    <property type="match status" value="1"/>
</dbReference>
<gene>
    <name evidence="7" type="ORF">N656DRAFT_710286</name>
</gene>
<dbReference type="Proteomes" id="UP001302812">
    <property type="component" value="Unassembled WGS sequence"/>
</dbReference>
<reference evidence="7" key="2">
    <citation type="submission" date="2023-05" db="EMBL/GenBank/DDBJ databases">
        <authorList>
            <consortium name="Lawrence Berkeley National Laboratory"/>
            <person name="Steindorff A."/>
            <person name="Hensen N."/>
            <person name="Bonometti L."/>
            <person name="Westerberg I."/>
            <person name="Brannstrom I.O."/>
            <person name="Guillou S."/>
            <person name="Cros-Aarteil S."/>
            <person name="Calhoun S."/>
            <person name="Haridas S."/>
            <person name="Kuo A."/>
            <person name="Mondo S."/>
            <person name="Pangilinan J."/>
            <person name="Riley R."/>
            <person name="Labutti K."/>
            <person name="Andreopoulos B."/>
            <person name="Lipzen A."/>
            <person name="Chen C."/>
            <person name="Yanf M."/>
            <person name="Daum C."/>
            <person name="Ng V."/>
            <person name="Clum A."/>
            <person name="Ohm R."/>
            <person name="Martin F."/>
            <person name="Silar P."/>
            <person name="Natvig D."/>
            <person name="Lalanne C."/>
            <person name="Gautier V."/>
            <person name="Ament-Velasquez S.L."/>
            <person name="Kruys A."/>
            <person name="Hutchinson M.I."/>
            <person name="Powell A.J."/>
            <person name="Barry K."/>
            <person name="Miller A.N."/>
            <person name="Grigoriev I.V."/>
            <person name="Debuchy R."/>
            <person name="Gladieux P."/>
            <person name="Thoren M.H."/>
            <person name="Johannesson H."/>
        </authorList>
    </citation>
    <scope>NUCLEOTIDE SEQUENCE</scope>
    <source>
        <strain evidence="7">CBS 508.74</strain>
    </source>
</reference>
<dbReference type="Pfam" id="PF07690">
    <property type="entry name" value="MFS_1"/>
    <property type="match status" value="2"/>
</dbReference>
<keyword evidence="2 5" id="KW-0812">Transmembrane</keyword>
<feature type="transmembrane region" description="Helical" evidence="5">
    <location>
        <begin position="414"/>
        <end position="434"/>
    </location>
</feature>
<feature type="transmembrane region" description="Helical" evidence="5">
    <location>
        <begin position="230"/>
        <end position="249"/>
    </location>
</feature>
<comment type="subcellular location">
    <subcellularLocation>
        <location evidence="1">Membrane</location>
        <topology evidence="1">Multi-pass membrane protein</topology>
    </subcellularLocation>
</comment>
<dbReference type="Gene3D" id="1.20.1720.10">
    <property type="entry name" value="Multidrug resistance protein D"/>
    <property type="match status" value="1"/>
</dbReference>
<evidence type="ECO:0000256" key="5">
    <source>
        <dbReference type="SAM" id="Phobius"/>
    </source>
</evidence>
<feature type="transmembrane region" description="Helical" evidence="5">
    <location>
        <begin position="374"/>
        <end position="393"/>
    </location>
</feature>
<dbReference type="PANTHER" id="PTHR23501:SF43">
    <property type="entry name" value="MULTIDRUG TRANSPORTER, PUTATIVE (AFU_ORTHOLOGUE AFUA_6G03040)-RELATED"/>
    <property type="match status" value="1"/>
</dbReference>
<dbReference type="GO" id="GO:0022857">
    <property type="term" value="F:transmembrane transporter activity"/>
    <property type="evidence" value="ECO:0007669"/>
    <property type="project" value="InterPro"/>
</dbReference>
<dbReference type="GO" id="GO:0005886">
    <property type="term" value="C:plasma membrane"/>
    <property type="evidence" value="ECO:0007669"/>
    <property type="project" value="TreeGrafter"/>
</dbReference>
<name>A0AAN6TDT0_9PEZI</name>
<dbReference type="GeneID" id="89935783"/>
<dbReference type="InterPro" id="IPR011701">
    <property type="entry name" value="MFS"/>
</dbReference>
<accession>A0AAN6TDT0</accession>
<feature type="domain" description="Major facilitator superfamily (MFS) profile" evidence="6">
    <location>
        <begin position="1"/>
        <end position="505"/>
    </location>
</feature>
<evidence type="ECO:0000313" key="7">
    <source>
        <dbReference type="EMBL" id="KAK4112255.1"/>
    </source>
</evidence>
<dbReference type="EMBL" id="MU853343">
    <property type="protein sequence ID" value="KAK4112255.1"/>
    <property type="molecule type" value="Genomic_DNA"/>
</dbReference>
<feature type="transmembrane region" description="Helical" evidence="5">
    <location>
        <begin position="276"/>
        <end position="297"/>
    </location>
</feature>
<proteinExistence type="predicted"/>
<evidence type="ECO:0000256" key="1">
    <source>
        <dbReference type="ARBA" id="ARBA00004141"/>
    </source>
</evidence>
<evidence type="ECO:0000313" key="8">
    <source>
        <dbReference type="Proteomes" id="UP001302812"/>
    </source>
</evidence>
<evidence type="ECO:0000259" key="6">
    <source>
        <dbReference type="PROSITE" id="PS50850"/>
    </source>
</evidence>
<dbReference type="PROSITE" id="PS00216">
    <property type="entry name" value="SUGAR_TRANSPORT_1"/>
    <property type="match status" value="1"/>
</dbReference>